<dbReference type="KEGG" id="chrm:FYK34_20325"/>
<accession>A0A5C1DMP5</accession>
<dbReference type="InterPro" id="IPR042099">
    <property type="entry name" value="ANL_N_sf"/>
</dbReference>
<feature type="compositionally biased region" description="Low complexity" evidence="1">
    <location>
        <begin position="173"/>
        <end position="182"/>
    </location>
</feature>
<evidence type="ECO:0000256" key="1">
    <source>
        <dbReference type="SAM" id="MobiDB-lite"/>
    </source>
</evidence>
<sequence length="182" mass="19801">MWMACSRQAWSRTCSIAIWPCWRACLGDEGVWTTRGAVTALPAADLAERECANATETPLPLALLHELVLQRARSQADAGGVQQGDASMSFGELARRAGAIAQAIRSQTEVKPGEMIAVSLPQGPELIARHFGRADCRRRLCRDRPDLARRAPSEPVAPLRRARAAEPRRHPPARNARGAAAH</sequence>
<reference evidence="2 3" key="1">
    <citation type="submission" date="2019-08" db="EMBL/GenBank/DDBJ databases">
        <title>Chromobacterium paludis, a novel bacterium isolated from a Maryland marsh pond.</title>
        <authorList>
            <person name="Blackburn M.B."/>
            <person name="Gundersen-Rindal D.E."/>
        </authorList>
    </citation>
    <scope>NUCLEOTIDE SEQUENCE [LARGE SCALE GENOMIC DNA]</scope>
    <source>
        <strain evidence="3">IIBBL 257-1</strain>
    </source>
</reference>
<dbReference type="Proteomes" id="UP000322079">
    <property type="component" value="Chromosome"/>
</dbReference>
<protein>
    <submittedName>
        <fullName evidence="2">AMP-binding protein</fullName>
    </submittedName>
</protein>
<dbReference type="SUPFAM" id="SSF56801">
    <property type="entry name" value="Acetyl-CoA synthetase-like"/>
    <property type="match status" value="1"/>
</dbReference>
<feature type="region of interest" description="Disordered" evidence="1">
    <location>
        <begin position="149"/>
        <end position="182"/>
    </location>
</feature>
<dbReference type="AlphaFoldDB" id="A0A5C1DMP5"/>
<evidence type="ECO:0000313" key="2">
    <source>
        <dbReference type="EMBL" id="QEL57740.1"/>
    </source>
</evidence>
<dbReference type="EMBL" id="CP043473">
    <property type="protein sequence ID" value="QEL57740.1"/>
    <property type="molecule type" value="Genomic_DNA"/>
</dbReference>
<evidence type="ECO:0000313" key="3">
    <source>
        <dbReference type="Proteomes" id="UP000322079"/>
    </source>
</evidence>
<name>A0A5C1DMP5_9NEIS</name>
<dbReference type="Gene3D" id="3.40.50.12780">
    <property type="entry name" value="N-terminal domain of ligase-like"/>
    <property type="match status" value="1"/>
</dbReference>
<keyword evidence="3" id="KW-1185">Reference proteome</keyword>
<proteinExistence type="predicted"/>
<gene>
    <name evidence="2" type="ORF">FYK34_20325</name>
</gene>
<organism evidence="2 3">
    <name type="scientific">Chromobacterium paludis</name>
    <dbReference type="NCBI Taxonomy" id="2605945"/>
    <lineage>
        <taxon>Bacteria</taxon>
        <taxon>Pseudomonadati</taxon>
        <taxon>Pseudomonadota</taxon>
        <taxon>Betaproteobacteria</taxon>
        <taxon>Neisseriales</taxon>
        <taxon>Chromobacteriaceae</taxon>
        <taxon>Chromobacterium</taxon>
    </lineage>
</organism>